<name>A0A3N4KYP6_9PEZI</name>
<organism evidence="2 3">
    <name type="scientific">Morchella conica CCBAS932</name>
    <dbReference type="NCBI Taxonomy" id="1392247"/>
    <lineage>
        <taxon>Eukaryota</taxon>
        <taxon>Fungi</taxon>
        <taxon>Dikarya</taxon>
        <taxon>Ascomycota</taxon>
        <taxon>Pezizomycotina</taxon>
        <taxon>Pezizomycetes</taxon>
        <taxon>Pezizales</taxon>
        <taxon>Morchellaceae</taxon>
        <taxon>Morchella</taxon>
    </lineage>
</organism>
<reference evidence="2 3" key="1">
    <citation type="journal article" date="2018" name="Nat. Ecol. Evol.">
        <title>Pezizomycetes genomes reveal the molecular basis of ectomycorrhizal truffle lifestyle.</title>
        <authorList>
            <person name="Murat C."/>
            <person name="Payen T."/>
            <person name="Noel B."/>
            <person name="Kuo A."/>
            <person name="Morin E."/>
            <person name="Chen J."/>
            <person name="Kohler A."/>
            <person name="Krizsan K."/>
            <person name="Balestrini R."/>
            <person name="Da Silva C."/>
            <person name="Montanini B."/>
            <person name="Hainaut M."/>
            <person name="Levati E."/>
            <person name="Barry K.W."/>
            <person name="Belfiori B."/>
            <person name="Cichocki N."/>
            <person name="Clum A."/>
            <person name="Dockter R.B."/>
            <person name="Fauchery L."/>
            <person name="Guy J."/>
            <person name="Iotti M."/>
            <person name="Le Tacon F."/>
            <person name="Lindquist E.A."/>
            <person name="Lipzen A."/>
            <person name="Malagnac F."/>
            <person name="Mello A."/>
            <person name="Molinier V."/>
            <person name="Miyauchi S."/>
            <person name="Poulain J."/>
            <person name="Riccioni C."/>
            <person name="Rubini A."/>
            <person name="Sitrit Y."/>
            <person name="Splivallo R."/>
            <person name="Traeger S."/>
            <person name="Wang M."/>
            <person name="Zifcakova L."/>
            <person name="Wipf D."/>
            <person name="Zambonelli A."/>
            <person name="Paolocci F."/>
            <person name="Nowrousian M."/>
            <person name="Ottonello S."/>
            <person name="Baldrian P."/>
            <person name="Spatafora J.W."/>
            <person name="Henrissat B."/>
            <person name="Nagy L.G."/>
            <person name="Aury J.M."/>
            <person name="Wincker P."/>
            <person name="Grigoriev I.V."/>
            <person name="Bonfante P."/>
            <person name="Martin F.M."/>
        </authorList>
    </citation>
    <scope>NUCLEOTIDE SEQUENCE [LARGE SCALE GENOMIC DNA]</scope>
    <source>
        <strain evidence="2 3">CCBAS932</strain>
    </source>
</reference>
<evidence type="ECO:0000313" key="3">
    <source>
        <dbReference type="Proteomes" id="UP000277580"/>
    </source>
</evidence>
<dbReference type="AlphaFoldDB" id="A0A3N4KYP6"/>
<feature type="chain" id="PRO_5018244220" description="Cyanovirin-N domain-containing protein" evidence="1">
    <location>
        <begin position="29"/>
        <end position="168"/>
    </location>
</feature>
<dbReference type="OrthoDB" id="5301666at2759"/>
<keyword evidence="1" id="KW-0732">Signal</keyword>
<protein>
    <recommendedName>
        <fullName evidence="4">Cyanovirin-N domain-containing protein</fullName>
    </recommendedName>
</protein>
<accession>A0A3N4KYP6</accession>
<evidence type="ECO:0008006" key="4">
    <source>
        <dbReference type="Google" id="ProtNLM"/>
    </source>
</evidence>
<evidence type="ECO:0000313" key="2">
    <source>
        <dbReference type="EMBL" id="RPB15666.1"/>
    </source>
</evidence>
<feature type="signal peptide" evidence="1">
    <location>
        <begin position="1"/>
        <end position="28"/>
    </location>
</feature>
<gene>
    <name evidence="2" type="ORF">P167DRAFT_598702</name>
</gene>
<dbReference type="InParanoid" id="A0A3N4KYP6"/>
<sequence>MKPTQYLTALLSSLLLLLLLTLTTPTTARFITSPRSTHAQPPNVLKLHPRGTDANPTPSTFICTTTKSSPFTNHVLFGAAELQQDQGTHWCTQDSRRGEEEGCIELINYGSALVMMCGEYRTKLRCYHLVDALGGLVGACTKDAETAAGRVSGRAVFGWGYLEVRNRQ</sequence>
<dbReference type="EMBL" id="ML119112">
    <property type="protein sequence ID" value="RPB15666.1"/>
    <property type="molecule type" value="Genomic_DNA"/>
</dbReference>
<dbReference type="Proteomes" id="UP000277580">
    <property type="component" value="Unassembled WGS sequence"/>
</dbReference>
<proteinExistence type="predicted"/>
<evidence type="ECO:0000256" key="1">
    <source>
        <dbReference type="SAM" id="SignalP"/>
    </source>
</evidence>
<keyword evidence="3" id="KW-1185">Reference proteome</keyword>